<feature type="region of interest" description="Disordered" evidence="2">
    <location>
        <begin position="88"/>
        <end position="110"/>
    </location>
</feature>
<keyword evidence="1" id="KW-0732">Signal</keyword>
<dbReference type="Proteomes" id="UP000043764">
    <property type="component" value="Unassembled WGS sequence"/>
</dbReference>
<dbReference type="STRING" id="481446.NIT7645_03095"/>
<dbReference type="Pfam" id="PF13778">
    <property type="entry name" value="DUF4174"/>
    <property type="match status" value="1"/>
</dbReference>
<name>A0A0H5CWL2_9RHOB</name>
<keyword evidence="3" id="KW-0812">Transmembrane</keyword>
<proteinExistence type="predicted"/>
<dbReference type="EMBL" id="CVRL01000001">
    <property type="protein sequence ID" value="CRL09241.1"/>
    <property type="molecule type" value="Genomic_DNA"/>
</dbReference>
<dbReference type="InterPro" id="IPR025232">
    <property type="entry name" value="DUF4174"/>
</dbReference>
<sequence length="232" mass="25204">MTVLTAELTGDRRSAAFFDLFFAKCAVLCIAIRFTGHIFWGTGELMKHLFVFEKIRLLGAVSALAGLAALGPMTVLAQSADLSSAAPAAASEQAPADPSAVGDGSASTDDPITRLIRSGDTVDLDSLKWTHRPIVVFADSPADPQYKEQIDRLSAGASALLERDVIVLTDTEPSTRSALRKKLRPRGFMLVLLGKDGGVKLRKPRPWTVRELSRTIDKFPSRLREVEERRGS</sequence>
<evidence type="ECO:0000313" key="5">
    <source>
        <dbReference type="EMBL" id="CRL09241.1"/>
    </source>
</evidence>
<reference evidence="6" key="1">
    <citation type="submission" date="2015-05" db="EMBL/GenBank/DDBJ databases">
        <authorList>
            <person name="Rodrigo-Torres Lidia"/>
            <person name="Arahal R.David."/>
        </authorList>
    </citation>
    <scope>NUCLEOTIDE SEQUENCE [LARGE SCALE GENOMIC DNA]</scope>
    <source>
        <strain evidence="6">CECT 7321</strain>
    </source>
</reference>
<feature type="transmembrane region" description="Helical" evidence="3">
    <location>
        <begin position="55"/>
        <end position="77"/>
    </location>
</feature>
<evidence type="ECO:0000256" key="3">
    <source>
        <dbReference type="SAM" id="Phobius"/>
    </source>
</evidence>
<feature type="compositionally biased region" description="Low complexity" evidence="2">
    <location>
        <begin position="88"/>
        <end position="100"/>
    </location>
</feature>
<feature type="transmembrane region" description="Helical" evidence="3">
    <location>
        <begin position="20"/>
        <end position="43"/>
    </location>
</feature>
<feature type="domain" description="DUF4174" evidence="4">
    <location>
        <begin position="124"/>
        <end position="225"/>
    </location>
</feature>
<keyword evidence="6" id="KW-1185">Reference proteome</keyword>
<evidence type="ECO:0000256" key="1">
    <source>
        <dbReference type="ARBA" id="ARBA00022729"/>
    </source>
</evidence>
<gene>
    <name evidence="5" type="ORF">NIT7321_00070</name>
</gene>
<organism evidence="5 6">
    <name type="scientific">Phaeobacter italicus</name>
    <dbReference type="NCBI Taxonomy" id="481446"/>
    <lineage>
        <taxon>Bacteria</taxon>
        <taxon>Pseudomonadati</taxon>
        <taxon>Pseudomonadota</taxon>
        <taxon>Alphaproteobacteria</taxon>
        <taxon>Rhodobacterales</taxon>
        <taxon>Roseobacteraceae</taxon>
        <taxon>Phaeobacter</taxon>
    </lineage>
</organism>
<keyword evidence="3" id="KW-0472">Membrane</keyword>
<protein>
    <recommendedName>
        <fullName evidence="4">DUF4174 domain-containing protein</fullName>
    </recommendedName>
</protein>
<dbReference type="AlphaFoldDB" id="A0A0H5CWL2"/>
<evidence type="ECO:0000313" key="6">
    <source>
        <dbReference type="Proteomes" id="UP000043764"/>
    </source>
</evidence>
<keyword evidence="3" id="KW-1133">Transmembrane helix</keyword>
<evidence type="ECO:0000256" key="2">
    <source>
        <dbReference type="SAM" id="MobiDB-lite"/>
    </source>
</evidence>
<evidence type="ECO:0000259" key="4">
    <source>
        <dbReference type="Pfam" id="PF13778"/>
    </source>
</evidence>
<accession>A0A0H5CWL2</accession>